<dbReference type="EMBL" id="JTJC03000017">
    <property type="protein sequence ID" value="NHC38244.1"/>
    <property type="molecule type" value="Genomic_DNA"/>
</dbReference>
<evidence type="ECO:0000256" key="1">
    <source>
        <dbReference type="ARBA" id="ARBA00022801"/>
    </source>
</evidence>
<dbReference type="PANTHER" id="PTHR43540">
    <property type="entry name" value="PEROXYUREIDOACRYLATE/UREIDOACRYLATE AMIDOHYDROLASE-RELATED"/>
    <property type="match status" value="1"/>
</dbReference>
<dbReference type="RefSeq" id="WP_039713646.1">
    <property type="nucleotide sequence ID" value="NZ_JTJC03000017.1"/>
</dbReference>
<organism evidence="3 4">
    <name type="scientific">Scytonema millei VB511283</name>
    <dbReference type="NCBI Taxonomy" id="1245923"/>
    <lineage>
        <taxon>Bacteria</taxon>
        <taxon>Bacillati</taxon>
        <taxon>Cyanobacteriota</taxon>
        <taxon>Cyanophyceae</taxon>
        <taxon>Nostocales</taxon>
        <taxon>Scytonemataceae</taxon>
        <taxon>Scytonema</taxon>
    </lineage>
</organism>
<dbReference type="InterPro" id="IPR000868">
    <property type="entry name" value="Isochorismatase-like_dom"/>
</dbReference>
<protein>
    <submittedName>
        <fullName evidence="3">Cysteine hydrolase</fullName>
    </submittedName>
</protein>
<feature type="domain" description="Isochorismatase-like" evidence="2">
    <location>
        <begin position="17"/>
        <end position="192"/>
    </location>
</feature>
<sequence length="216" mass="24053">MTNDKLITNLNLNPNKTALICVDLQAGAFTGDCTLSYVGIAELLPKAKRVLAAARQAKLPIIHCKEVHRKEMVDFGRELDGAEPIHCLETWASTDYYWELAPIDGEFTVSKRRYSCFFGTDLEILLRGLKVDTLVLIGIMTNVCVHYTAADAHQHDYHFHVIEDCCAGSDWDAHWAALTAMEYLQSGARISQAAFVEAISEVGSQLRAHRCTPVQD</sequence>
<keyword evidence="1 3" id="KW-0378">Hydrolase</keyword>
<dbReference type="Proteomes" id="UP000031532">
    <property type="component" value="Unassembled WGS sequence"/>
</dbReference>
<dbReference type="OrthoDB" id="257098at2"/>
<dbReference type="GO" id="GO:0016787">
    <property type="term" value="F:hydrolase activity"/>
    <property type="evidence" value="ECO:0007669"/>
    <property type="project" value="UniProtKB-KW"/>
</dbReference>
<evidence type="ECO:0000313" key="3">
    <source>
        <dbReference type="EMBL" id="NHC38244.1"/>
    </source>
</evidence>
<dbReference type="CDD" id="cd00431">
    <property type="entry name" value="cysteine_hydrolases"/>
    <property type="match status" value="1"/>
</dbReference>
<reference evidence="3 4" key="1">
    <citation type="journal article" date="2015" name="Genome Announc.">
        <title>Draft Genome Sequence of the Terrestrial Cyanobacterium Scytonema millei VB511283, Isolated from Eastern India.</title>
        <authorList>
            <person name="Sen D."/>
            <person name="Chandrababunaidu M.M."/>
            <person name="Singh D."/>
            <person name="Sanghi N."/>
            <person name="Ghorai A."/>
            <person name="Mishra G.P."/>
            <person name="Madduluri M."/>
            <person name="Adhikary S.P."/>
            <person name="Tripathy S."/>
        </authorList>
    </citation>
    <scope>NUCLEOTIDE SEQUENCE [LARGE SCALE GENOMIC DNA]</scope>
    <source>
        <strain evidence="3 4">VB511283</strain>
    </source>
</reference>
<dbReference type="Pfam" id="PF00857">
    <property type="entry name" value="Isochorismatase"/>
    <property type="match status" value="1"/>
</dbReference>
<keyword evidence="4" id="KW-1185">Reference proteome</keyword>
<dbReference type="AlphaFoldDB" id="A0A9X5EAP2"/>
<name>A0A9X5EAP2_9CYAN</name>
<proteinExistence type="predicted"/>
<dbReference type="InterPro" id="IPR036380">
    <property type="entry name" value="Isochorismatase-like_sf"/>
</dbReference>
<dbReference type="SUPFAM" id="SSF52499">
    <property type="entry name" value="Isochorismatase-like hydrolases"/>
    <property type="match status" value="1"/>
</dbReference>
<evidence type="ECO:0000313" key="4">
    <source>
        <dbReference type="Proteomes" id="UP000031532"/>
    </source>
</evidence>
<gene>
    <name evidence="3" type="ORF">QH73_0027085</name>
</gene>
<dbReference type="InterPro" id="IPR050272">
    <property type="entry name" value="Isochorismatase-like_hydrls"/>
</dbReference>
<comment type="caution">
    <text evidence="3">The sequence shown here is derived from an EMBL/GenBank/DDBJ whole genome shotgun (WGS) entry which is preliminary data.</text>
</comment>
<accession>A0A9X5EAP2</accession>
<evidence type="ECO:0000259" key="2">
    <source>
        <dbReference type="Pfam" id="PF00857"/>
    </source>
</evidence>
<dbReference type="Gene3D" id="3.40.50.850">
    <property type="entry name" value="Isochorismatase-like"/>
    <property type="match status" value="1"/>
</dbReference>